<name>A0A369PVK6_9SPHI</name>
<sequence length="32" mass="4111">MIFTNEAWKDFEYWMDNDEESEKKNQRIIKRD</sequence>
<reference evidence="1 2" key="1">
    <citation type="submission" date="2018-07" db="EMBL/GenBank/DDBJ databases">
        <title>Pedobacter sp. nov., isolated from soil.</title>
        <authorList>
            <person name="Zhou L.Y."/>
            <person name="Du Z.J."/>
        </authorList>
    </citation>
    <scope>NUCLEOTIDE SEQUENCE [LARGE SCALE GENOMIC DNA]</scope>
    <source>
        <strain evidence="1 2">JDX94</strain>
    </source>
</reference>
<protein>
    <submittedName>
        <fullName evidence="1">Uncharacterized protein</fullName>
    </submittedName>
</protein>
<keyword evidence="2" id="KW-1185">Reference proteome</keyword>
<dbReference type="OrthoDB" id="9801102at2"/>
<proteinExistence type="predicted"/>
<comment type="caution">
    <text evidence="1">The sequence shown here is derived from an EMBL/GenBank/DDBJ whole genome shotgun (WGS) entry which is preliminary data.</text>
</comment>
<accession>A0A369PVK6</accession>
<organism evidence="1 2">
    <name type="scientific">Pedobacter chinensis</name>
    <dbReference type="NCBI Taxonomy" id="2282421"/>
    <lineage>
        <taxon>Bacteria</taxon>
        <taxon>Pseudomonadati</taxon>
        <taxon>Bacteroidota</taxon>
        <taxon>Sphingobacteriia</taxon>
        <taxon>Sphingobacteriales</taxon>
        <taxon>Sphingobacteriaceae</taxon>
        <taxon>Pedobacter</taxon>
    </lineage>
</organism>
<dbReference type="AlphaFoldDB" id="A0A369PVK6"/>
<gene>
    <name evidence="1" type="ORF">DU508_11145</name>
</gene>
<evidence type="ECO:0000313" key="1">
    <source>
        <dbReference type="EMBL" id="RDC56613.1"/>
    </source>
</evidence>
<dbReference type="EMBL" id="QPKV01000004">
    <property type="protein sequence ID" value="RDC56613.1"/>
    <property type="molecule type" value="Genomic_DNA"/>
</dbReference>
<evidence type="ECO:0000313" key="2">
    <source>
        <dbReference type="Proteomes" id="UP000253961"/>
    </source>
</evidence>
<dbReference type="Proteomes" id="UP000253961">
    <property type="component" value="Unassembled WGS sequence"/>
</dbReference>